<feature type="transmembrane region" description="Helical" evidence="1">
    <location>
        <begin position="67"/>
        <end position="86"/>
    </location>
</feature>
<feature type="transmembrane region" description="Helical" evidence="1">
    <location>
        <begin position="12"/>
        <end position="32"/>
    </location>
</feature>
<comment type="caution">
    <text evidence="2">The sequence shown here is derived from an EMBL/GenBank/DDBJ whole genome shotgun (WGS) entry which is preliminary data.</text>
</comment>
<keyword evidence="1" id="KW-1133">Transmembrane helix</keyword>
<dbReference type="EMBL" id="JACDUJ010000001">
    <property type="protein sequence ID" value="MBA2846194.1"/>
    <property type="molecule type" value="Genomic_DNA"/>
</dbReference>
<feature type="transmembrane region" description="Helical" evidence="1">
    <location>
        <begin position="92"/>
        <end position="112"/>
    </location>
</feature>
<dbReference type="AlphaFoldDB" id="A0A7J9NL91"/>
<feature type="transmembrane region" description="Helical" evidence="1">
    <location>
        <begin position="38"/>
        <end position="55"/>
    </location>
</feature>
<keyword evidence="1" id="KW-0812">Transmembrane</keyword>
<protein>
    <submittedName>
        <fullName evidence="2">Uncharacterized protein</fullName>
    </submittedName>
</protein>
<proteinExistence type="predicted"/>
<evidence type="ECO:0000256" key="1">
    <source>
        <dbReference type="SAM" id="Phobius"/>
    </source>
</evidence>
<accession>A0A7J9NL91</accession>
<gene>
    <name evidence="2" type="ORF">HNP88_000378</name>
</gene>
<keyword evidence="1" id="KW-0472">Membrane</keyword>
<name>A0A7J9NL91_METMI</name>
<organism evidence="2 3">
    <name type="scientific">Methanococcus maripaludis</name>
    <name type="common">Methanococcus deltae</name>
    <dbReference type="NCBI Taxonomy" id="39152"/>
    <lineage>
        <taxon>Archaea</taxon>
        <taxon>Methanobacteriati</taxon>
        <taxon>Methanobacteriota</taxon>
        <taxon>Methanomada group</taxon>
        <taxon>Methanococci</taxon>
        <taxon>Methanococcales</taxon>
        <taxon>Methanococcaceae</taxon>
        <taxon>Methanococcus</taxon>
    </lineage>
</organism>
<reference evidence="2 3" key="1">
    <citation type="submission" date="2020-07" db="EMBL/GenBank/DDBJ databases">
        <title>Genomic Encyclopedia of Type Strains, Phase IV (KMG-V): Genome sequencing to study the core and pangenomes of soil and plant-associated prokaryotes.</title>
        <authorList>
            <person name="Whitman W."/>
        </authorList>
    </citation>
    <scope>NUCLEOTIDE SEQUENCE [LARGE SCALE GENOMIC DNA]</scope>
    <source>
        <strain evidence="2 3">A5</strain>
    </source>
</reference>
<dbReference type="Proteomes" id="UP000571854">
    <property type="component" value="Unassembled WGS sequence"/>
</dbReference>
<dbReference type="RefSeq" id="WP_181491769.1">
    <property type="nucleotide sequence ID" value="NZ_JACDUJ010000001.1"/>
</dbReference>
<evidence type="ECO:0000313" key="2">
    <source>
        <dbReference type="EMBL" id="MBA2846194.1"/>
    </source>
</evidence>
<sequence length="116" mass="12573">MNVGKNGSIGPIEFLCAVAGALCSTELFGLTSSVFGDPFYAGVGSTIAMFAVMISQKRAGKFKVFGTEIFGIIYSAIMFLLLGYLYTAPEIIASYELRILMWLVTVATYFVVAKRD</sequence>
<evidence type="ECO:0000313" key="3">
    <source>
        <dbReference type="Proteomes" id="UP000571854"/>
    </source>
</evidence>